<dbReference type="HOGENOM" id="CLU_1602296_0_0_1"/>
<dbReference type="EMBL" id="DS995701">
    <property type="protein sequence ID" value="EEQ28368.1"/>
    <property type="molecule type" value="Genomic_DNA"/>
</dbReference>
<dbReference type="AlphaFoldDB" id="C5FEP4"/>
<dbReference type="eggNOG" id="ENOG502RQ9I">
    <property type="taxonomic scope" value="Eukaryota"/>
</dbReference>
<evidence type="ECO:0000313" key="2">
    <source>
        <dbReference type="Proteomes" id="UP000002035"/>
    </source>
</evidence>
<accession>C5FEP4</accession>
<dbReference type="Proteomes" id="UP000002035">
    <property type="component" value="Unassembled WGS sequence"/>
</dbReference>
<name>C5FEP4_ARTOC</name>
<evidence type="ECO:0000313" key="1">
    <source>
        <dbReference type="EMBL" id="EEQ28368.1"/>
    </source>
</evidence>
<gene>
    <name evidence="1" type="ORF">MCYG_01256</name>
</gene>
<organism evidence="1 2">
    <name type="scientific">Arthroderma otae (strain ATCC MYA-4605 / CBS 113480)</name>
    <name type="common">Microsporum canis</name>
    <dbReference type="NCBI Taxonomy" id="554155"/>
    <lineage>
        <taxon>Eukaryota</taxon>
        <taxon>Fungi</taxon>
        <taxon>Dikarya</taxon>
        <taxon>Ascomycota</taxon>
        <taxon>Pezizomycotina</taxon>
        <taxon>Eurotiomycetes</taxon>
        <taxon>Eurotiomycetidae</taxon>
        <taxon>Onygenales</taxon>
        <taxon>Arthrodermataceae</taxon>
        <taxon>Microsporum</taxon>
    </lineage>
</organism>
<keyword evidence="2" id="KW-1185">Reference proteome</keyword>
<protein>
    <submittedName>
        <fullName evidence="1">Uncharacterized protein</fullName>
    </submittedName>
</protein>
<dbReference type="VEuPathDB" id="FungiDB:MCYG_01256"/>
<proteinExistence type="predicted"/>
<dbReference type="OrthoDB" id="10330538at2759"/>
<dbReference type="GeneID" id="9228773"/>
<dbReference type="RefSeq" id="XP_002851152.1">
    <property type="nucleotide sequence ID" value="XM_002851106.1"/>
</dbReference>
<sequence>MYNRYTSQMGDELDANCAPPFPQTSLFGSSKDLGALIPRDINRAAVSTFDGSPTPIFTSDTLDTYKLLVSMLPRRPPKYLSSDRHRYDEEDTLSTAPTLVDDTETIRTLMADQPFVLHEDPSDPHDTVVIRSAPFRKFLEENGNRMGFVASVPWLVTVLANHNPQE</sequence>
<reference evidence="2" key="1">
    <citation type="journal article" date="2012" name="MBio">
        <title>Comparative genome analysis of Trichophyton rubrum and related dermatophytes reveals candidate genes involved in infection.</title>
        <authorList>
            <person name="Martinez D.A."/>
            <person name="Oliver B.G."/>
            <person name="Graeser Y."/>
            <person name="Goldberg J.M."/>
            <person name="Li W."/>
            <person name="Martinez-Rossi N.M."/>
            <person name="Monod M."/>
            <person name="Shelest E."/>
            <person name="Barton R.C."/>
            <person name="Birch E."/>
            <person name="Brakhage A.A."/>
            <person name="Chen Z."/>
            <person name="Gurr S.J."/>
            <person name="Heiman D."/>
            <person name="Heitman J."/>
            <person name="Kosti I."/>
            <person name="Rossi A."/>
            <person name="Saif S."/>
            <person name="Samalova M."/>
            <person name="Saunders C.W."/>
            <person name="Shea T."/>
            <person name="Summerbell R.C."/>
            <person name="Xu J."/>
            <person name="Young S."/>
            <person name="Zeng Q."/>
            <person name="Birren B.W."/>
            <person name="Cuomo C.A."/>
            <person name="White T.C."/>
        </authorList>
    </citation>
    <scope>NUCLEOTIDE SEQUENCE [LARGE SCALE GENOMIC DNA]</scope>
    <source>
        <strain evidence="2">ATCC MYA-4605 / CBS 113480</strain>
    </source>
</reference>